<protein>
    <recommendedName>
        <fullName evidence="1">Chromo domain-containing protein</fullName>
    </recommendedName>
</protein>
<dbReference type="Gene3D" id="2.40.50.40">
    <property type="match status" value="1"/>
</dbReference>
<proteinExistence type="predicted"/>
<reference evidence="2" key="2">
    <citation type="submission" date="2023-06" db="EMBL/GenBank/DDBJ databases">
        <authorList>
            <person name="Swenson N.G."/>
            <person name="Wegrzyn J.L."/>
            <person name="Mcevoy S.L."/>
        </authorList>
    </citation>
    <scope>NUCLEOTIDE SEQUENCE</scope>
    <source>
        <strain evidence="2">NS2018</strain>
        <tissue evidence="2">Leaf</tissue>
    </source>
</reference>
<reference evidence="2" key="1">
    <citation type="journal article" date="2022" name="Plant J.">
        <title>Strategies of tolerance reflected in two North American maple genomes.</title>
        <authorList>
            <person name="McEvoy S.L."/>
            <person name="Sezen U.U."/>
            <person name="Trouern-Trend A."/>
            <person name="McMahon S.M."/>
            <person name="Schaberg P.G."/>
            <person name="Yang J."/>
            <person name="Wegrzyn J.L."/>
            <person name="Swenson N.G."/>
        </authorList>
    </citation>
    <scope>NUCLEOTIDE SEQUENCE</scope>
    <source>
        <strain evidence="2">NS2018</strain>
    </source>
</reference>
<accession>A0AA39RG41</accession>
<organism evidence="2 3">
    <name type="scientific">Acer saccharum</name>
    <name type="common">Sugar maple</name>
    <dbReference type="NCBI Taxonomy" id="4024"/>
    <lineage>
        <taxon>Eukaryota</taxon>
        <taxon>Viridiplantae</taxon>
        <taxon>Streptophyta</taxon>
        <taxon>Embryophyta</taxon>
        <taxon>Tracheophyta</taxon>
        <taxon>Spermatophyta</taxon>
        <taxon>Magnoliopsida</taxon>
        <taxon>eudicotyledons</taxon>
        <taxon>Gunneridae</taxon>
        <taxon>Pentapetalae</taxon>
        <taxon>rosids</taxon>
        <taxon>malvids</taxon>
        <taxon>Sapindales</taxon>
        <taxon>Sapindaceae</taxon>
        <taxon>Hippocastanoideae</taxon>
        <taxon>Acereae</taxon>
        <taxon>Acer</taxon>
    </lineage>
</organism>
<evidence type="ECO:0000313" key="3">
    <source>
        <dbReference type="Proteomes" id="UP001168877"/>
    </source>
</evidence>
<gene>
    <name evidence="2" type="ORF">LWI29_036505</name>
</gene>
<dbReference type="InterPro" id="IPR023780">
    <property type="entry name" value="Chromo_domain"/>
</dbReference>
<dbReference type="EMBL" id="JAUESC010000388">
    <property type="protein sequence ID" value="KAK0572745.1"/>
    <property type="molecule type" value="Genomic_DNA"/>
</dbReference>
<keyword evidence="3" id="KW-1185">Reference proteome</keyword>
<name>A0AA39RG41_ACESA</name>
<dbReference type="SUPFAM" id="SSF54160">
    <property type="entry name" value="Chromo domain-like"/>
    <property type="match status" value="1"/>
</dbReference>
<dbReference type="Proteomes" id="UP001168877">
    <property type="component" value="Unassembled WGS sequence"/>
</dbReference>
<dbReference type="Pfam" id="PF00385">
    <property type="entry name" value="Chromo"/>
    <property type="match status" value="1"/>
</dbReference>
<sequence>MDDLMRYNEADPWIQQKMKDVASMANRNVTATQVSSADNHLHKFHIDNGLLKFQSRIVLSPSSAWITKVFQAHHSSPSSGHTGGQVTPTLILPQVTEKGLIDKDEPIAIIGRKMVKRGNVVRVDVLVHWKHHSEEDATWENYYDLKARFPDLMAKFDAACPAP</sequence>
<evidence type="ECO:0000313" key="2">
    <source>
        <dbReference type="EMBL" id="KAK0572745.1"/>
    </source>
</evidence>
<comment type="caution">
    <text evidence="2">The sequence shown here is derived from an EMBL/GenBank/DDBJ whole genome shotgun (WGS) entry which is preliminary data.</text>
</comment>
<evidence type="ECO:0000259" key="1">
    <source>
        <dbReference type="Pfam" id="PF00385"/>
    </source>
</evidence>
<dbReference type="InterPro" id="IPR016197">
    <property type="entry name" value="Chromo-like_dom_sf"/>
</dbReference>
<feature type="domain" description="Chromo" evidence="1">
    <location>
        <begin position="108"/>
        <end position="157"/>
    </location>
</feature>
<dbReference type="AlphaFoldDB" id="A0AA39RG41"/>